<keyword evidence="3 5" id="KW-0288">FMN</keyword>
<feature type="binding site" evidence="5">
    <location>
        <position position="129"/>
    </location>
    <ligand>
        <name>substrate</name>
    </ligand>
</feature>
<evidence type="ECO:0000256" key="3">
    <source>
        <dbReference type="ARBA" id="ARBA00022643"/>
    </source>
</evidence>
<dbReference type="InterPro" id="IPR000659">
    <property type="entry name" value="Pyridox_Oxase"/>
</dbReference>
<evidence type="ECO:0000259" key="8">
    <source>
        <dbReference type="Pfam" id="PF10590"/>
    </source>
</evidence>
<dbReference type="SUPFAM" id="SSF50475">
    <property type="entry name" value="FMN-binding split barrel"/>
    <property type="match status" value="1"/>
</dbReference>
<dbReference type="HAMAP" id="MF_01629">
    <property type="entry name" value="PdxH"/>
    <property type="match status" value="1"/>
</dbReference>
<feature type="domain" description="Pyridoxamine 5'-phosphate oxidase N-terminal" evidence="7">
    <location>
        <begin position="37"/>
        <end position="159"/>
    </location>
</feature>
<dbReference type="NCBIfam" id="NF004231">
    <property type="entry name" value="PRK05679.1"/>
    <property type="match status" value="1"/>
</dbReference>
<comment type="pathway">
    <text evidence="5">Cofactor metabolism; pyridoxal 5'-phosphate salvage; pyridoxal 5'-phosphate from pyridoxamine 5'-phosphate: step 1/1.</text>
</comment>
<dbReference type="GO" id="GO:0004733">
    <property type="term" value="F:pyridoxamine phosphate oxidase activity"/>
    <property type="evidence" value="ECO:0007669"/>
    <property type="project" value="UniProtKB-UniRule"/>
</dbReference>
<dbReference type="PIRSF" id="PIRSF000190">
    <property type="entry name" value="Pyd_amn-ph_oxd"/>
    <property type="match status" value="1"/>
</dbReference>
<sequence length="212" mass="23583">MANDELARMRTEYARSGLADEDAGDDPIALAQTWLAEVVAAGVHEPNAMAVATATADGAPSLRIVLLKGLDEHGAVFFTNYESRKGRELAENPRAAAVLLWHPLQRQVRIEGPVERLDPAESDAYFLARPEGARISAASSPQSHVVDGRDELERRWAEAEAAGAAERRPDGWGGYRIVPEVVEFWHGRENRLHDRIRFTRSGDRWERDRLAP</sequence>
<feature type="binding site" evidence="5">
    <location>
        <begin position="191"/>
        <end position="193"/>
    </location>
    <ligand>
        <name>substrate</name>
    </ligand>
</feature>
<feature type="binding site" evidence="5 6">
    <location>
        <position position="195"/>
    </location>
    <ligand>
        <name>FMN</name>
        <dbReference type="ChEBI" id="CHEBI:58210"/>
    </ligand>
</feature>
<feature type="binding site" evidence="5 6">
    <location>
        <begin position="63"/>
        <end position="68"/>
    </location>
    <ligand>
        <name>FMN</name>
        <dbReference type="ChEBI" id="CHEBI:58210"/>
    </ligand>
</feature>
<evidence type="ECO:0000256" key="6">
    <source>
        <dbReference type="PIRSR" id="PIRSR000190-2"/>
    </source>
</evidence>
<evidence type="ECO:0000256" key="2">
    <source>
        <dbReference type="ARBA" id="ARBA00022630"/>
    </source>
</evidence>
<comment type="cofactor">
    <cofactor evidence="5 6">
        <name>FMN</name>
        <dbReference type="ChEBI" id="CHEBI:58210"/>
    </cofactor>
    <text evidence="5 6">Binds 1 FMN per subunit.</text>
</comment>
<protein>
    <recommendedName>
        <fullName evidence="5">Pyridoxine/pyridoxamine 5'-phosphate oxidase</fullName>
        <ecNumber evidence="5">1.4.3.5</ecNumber>
    </recommendedName>
    <alternativeName>
        <fullName evidence="5">PNP/PMP oxidase</fullName>
        <shortName evidence="5">PNPOx</shortName>
    </alternativeName>
    <alternativeName>
        <fullName evidence="5">Pyridoxal 5'-phosphate synthase</fullName>
    </alternativeName>
</protein>
<organism evidence="9 10">
    <name type="scientific">Aeromicrobium senzhongii</name>
    <dbReference type="NCBI Taxonomy" id="2663859"/>
    <lineage>
        <taxon>Bacteria</taxon>
        <taxon>Bacillati</taxon>
        <taxon>Actinomycetota</taxon>
        <taxon>Actinomycetes</taxon>
        <taxon>Propionibacteriales</taxon>
        <taxon>Nocardioidaceae</taxon>
        <taxon>Aeromicrobium</taxon>
    </lineage>
</organism>
<dbReference type="Gene3D" id="2.30.110.10">
    <property type="entry name" value="Electron Transport, Fmn-binding Protein, Chain A"/>
    <property type="match status" value="1"/>
</dbReference>
<reference evidence="9" key="1">
    <citation type="submission" date="2020-09" db="EMBL/GenBank/DDBJ databases">
        <title>Novel species in genus Aeromicrobium.</title>
        <authorList>
            <person name="Zhang G."/>
        </authorList>
    </citation>
    <scope>NUCLEOTIDE SEQUENCE</scope>
    <source>
        <strain evidence="9">Zg-636</strain>
    </source>
</reference>
<feature type="binding site" evidence="5 6">
    <location>
        <begin position="78"/>
        <end position="79"/>
    </location>
    <ligand>
        <name>FMN</name>
        <dbReference type="ChEBI" id="CHEBI:58210"/>
    </ligand>
</feature>
<gene>
    <name evidence="5 9" type="primary">pdxH</name>
    <name evidence="9" type="ORF">IBG24_07535</name>
</gene>
<keyword evidence="2 5" id="KW-0285">Flavoprotein</keyword>
<evidence type="ECO:0000313" key="10">
    <source>
        <dbReference type="Proteomes" id="UP000620591"/>
    </source>
</evidence>
<dbReference type="Pfam" id="PF10590">
    <property type="entry name" value="PNP_phzG_C"/>
    <property type="match status" value="1"/>
</dbReference>
<dbReference type="GO" id="GO:0010181">
    <property type="term" value="F:FMN binding"/>
    <property type="evidence" value="ECO:0007669"/>
    <property type="project" value="UniProtKB-UniRule"/>
</dbReference>
<feature type="binding site" evidence="5">
    <location>
        <position position="68"/>
    </location>
    <ligand>
        <name>substrate</name>
    </ligand>
</feature>
<dbReference type="UniPathway" id="UPA01068">
    <property type="reaction ID" value="UER00304"/>
</dbReference>
<evidence type="ECO:0000256" key="4">
    <source>
        <dbReference type="ARBA" id="ARBA00023002"/>
    </source>
</evidence>
<dbReference type="AlphaFoldDB" id="A0A8I0JZM9"/>
<evidence type="ECO:0000313" key="9">
    <source>
        <dbReference type="EMBL" id="MBC9226162.1"/>
    </source>
</evidence>
<comment type="subunit">
    <text evidence="5">Homodimer.</text>
</comment>
<proteinExistence type="inferred from homology"/>
<comment type="caution">
    <text evidence="9">The sequence shown here is derived from an EMBL/GenBank/DDBJ whole genome shotgun (WGS) entry which is preliminary data.</text>
</comment>
<feature type="binding site" evidence="5">
    <location>
        <position position="125"/>
    </location>
    <ligand>
        <name>substrate</name>
    </ligand>
</feature>
<dbReference type="EMBL" id="JACTVM010000002">
    <property type="protein sequence ID" value="MBC9226162.1"/>
    <property type="molecule type" value="Genomic_DNA"/>
</dbReference>
<dbReference type="InterPro" id="IPR012349">
    <property type="entry name" value="Split_barrel_FMN-bd"/>
</dbReference>
<name>A0A8I0JZM9_9ACTN</name>
<feature type="binding site" evidence="5 6">
    <location>
        <begin position="142"/>
        <end position="143"/>
    </location>
    <ligand>
        <name>FMN</name>
        <dbReference type="ChEBI" id="CHEBI:58210"/>
    </ligand>
</feature>
<feature type="binding site" evidence="5 6">
    <location>
        <position position="107"/>
    </location>
    <ligand>
        <name>FMN</name>
        <dbReference type="ChEBI" id="CHEBI:58210"/>
    </ligand>
</feature>
<dbReference type="EC" id="1.4.3.5" evidence="5"/>
<comment type="caution">
    <text evidence="5">Lacks conserved residue(s) required for the propagation of feature annotation.</text>
</comment>
<dbReference type="RefSeq" id="WP_187769142.1">
    <property type="nucleotide sequence ID" value="NZ_JACTVM010000002.1"/>
</dbReference>
<comment type="similarity">
    <text evidence="1 5">Belongs to the pyridoxamine 5'-phosphate oxidase family.</text>
</comment>
<dbReference type="PANTHER" id="PTHR10851">
    <property type="entry name" value="PYRIDOXINE-5-PHOSPHATE OXIDASE"/>
    <property type="match status" value="1"/>
</dbReference>
<dbReference type="Proteomes" id="UP000620591">
    <property type="component" value="Unassembled WGS sequence"/>
</dbReference>
<dbReference type="PROSITE" id="PS01064">
    <property type="entry name" value="PYRIDOX_OXIDASE"/>
    <property type="match status" value="1"/>
</dbReference>
<keyword evidence="5" id="KW-0664">Pyridoxine biosynthesis</keyword>
<dbReference type="InterPro" id="IPR019740">
    <property type="entry name" value="Pyridox_Oxase_CS"/>
</dbReference>
<feature type="domain" description="Pyridoxine 5'-phosphate oxidase dimerisation C-terminal" evidence="8">
    <location>
        <begin position="172"/>
        <end position="212"/>
    </location>
</feature>
<dbReference type="InterPro" id="IPR019576">
    <property type="entry name" value="Pyridoxamine_oxidase_dimer_C"/>
</dbReference>
<dbReference type="GO" id="GO:0008615">
    <property type="term" value="P:pyridoxine biosynthetic process"/>
    <property type="evidence" value="ECO:0007669"/>
    <property type="project" value="UniProtKB-UniRule"/>
</dbReference>
<comment type="pathway">
    <text evidence="5">Cofactor metabolism; pyridoxal 5'-phosphate salvage; pyridoxal 5'-phosphate from pyridoxine 5'-phosphate: step 1/1.</text>
</comment>
<feature type="binding site" evidence="5 6">
    <location>
        <position position="185"/>
    </location>
    <ligand>
        <name>FMN</name>
        <dbReference type="ChEBI" id="CHEBI:58210"/>
    </ligand>
</feature>
<feature type="binding site" evidence="5 6">
    <location>
        <position position="85"/>
    </location>
    <ligand>
        <name>FMN</name>
        <dbReference type="ChEBI" id="CHEBI:58210"/>
    </ligand>
</feature>
<keyword evidence="4 5" id="KW-0560">Oxidoreductase</keyword>
<comment type="catalytic activity">
    <reaction evidence="5">
        <text>pyridoxamine 5'-phosphate + O2 + H2O = pyridoxal 5'-phosphate + H2O2 + NH4(+)</text>
        <dbReference type="Rhea" id="RHEA:15817"/>
        <dbReference type="ChEBI" id="CHEBI:15377"/>
        <dbReference type="ChEBI" id="CHEBI:15379"/>
        <dbReference type="ChEBI" id="CHEBI:16240"/>
        <dbReference type="ChEBI" id="CHEBI:28938"/>
        <dbReference type="ChEBI" id="CHEBI:58451"/>
        <dbReference type="ChEBI" id="CHEBI:597326"/>
        <dbReference type="EC" id="1.4.3.5"/>
    </reaction>
</comment>
<dbReference type="NCBIfam" id="TIGR00558">
    <property type="entry name" value="pdxH"/>
    <property type="match status" value="1"/>
</dbReference>
<feature type="binding site" evidence="5 6">
    <location>
        <position position="84"/>
    </location>
    <ligand>
        <name>FMN</name>
        <dbReference type="ChEBI" id="CHEBI:58210"/>
    </ligand>
</feature>
<dbReference type="InterPro" id="IPR011576">
    <property type="entry name" value="Pyridox_Oxase_N"/>
</dbReference>
<comment type="catalytic activity">
    <reaction evidence="5">
        <text>pyridoxine 5'-phosphate + O2 = pyridoxal 5'-phosphate + H2O2</text>
        <dbReference type="Rhea" id="RHEA:15149"/>
        <dbReference type="ChEBI" id="CHEBI:15379"/>
        <dbReference type="ChEBI" id="CHEBI:16240"/>
        <dbReference type="ChEBI" id="CHEBI:58589"/>
        <dbReference type="ChEBI" id="CHEBI:597326"/>
        <dbReference type="EC" id="1.4.3.5"/>
    </reaction>
</comment>
<evidence type="ECO:0000256" key="5">
    <source>
        <dbReference type="HAMAP-Rule" id="MF_01629"/>
    </source>
</evidence>
<accession>A0A8I0JZM9</accession>
<dbReference type="PANTHER" id="PTHR10851:SF0">
    <property type="entry name" value="PYRIDOXINE-5'-PHOSPHATE OXIDASE"/>
    <property type="match status" value="1"/>
</dbReference>
<comment type="function">
    <text evidence="5">Catalyzes the oxidation of either pyridoxine 5'-phosphate (PNP) or pyridoxamine 5'-phosphate (PMP) into pyridoxal 5'-phosphate (PLP).</text>
</comment>
<evidence type="ECO:0000259" key="7">
    <source>
        <dbReference type="Pfam" id="PF01243"/>
    </source>
</evidence>
<dbReference type="Pfam" id="PF01243">
    <property type="entry name" value="PNPOx_N"/>
    <property type="match status" value="1"/>
</dbReference>
<evidence type="ECO:0000256" key="1">
    <source>
        <dbReference type="ARBA" id="ARBA00007301"/>
    </source>
</evidence>